<evidence type="ECO:0000313" key="1">
    <source>
        <dbReference type="EMBL" id="ATG47175.1"/>
    </source>
</evidence>
<reference evidence="1 2" key="1">
    <citation type="submission" date="2017-06" db="EMBL/GenBank/DDBJ databases">
        <title>Celeribacter sp. TSPH2 complete genome sequence.</title>
        <authorList>
            <person name="Woo J.-H."/>
            <person name="Kim H.-S."/>
        </authorList>
    </citation>
    <scope>NUCLEOTIDE SEQUENCE [LARGE SCALE GENOMIC DNA]</scope>
    <source>
        <strain evidence="1 2">TSPH2</strain>
    </source>
</reference>
<protein>
    <submittedName>
        <fullName evidence="1">Uncharacterized protein</fullName>
    </submittedName>
</protein>
<dbReference type="KEGG" id="ceh:CEW89_06085"/>
<evidence type="ECO:0000313" key="2">
    <source>
        <dbReference type="Proteomes" id="UP000217935"/>
    </source>
</evidence>
<dbReference type="Proteomes" id="UP000217935">
    <property type="component" value="Chromosome"/>
</dbReference>
<dbReference type="STRING" id="1758178.GCA_001550095_03210"/>
<proteinExistence type="predicted"/>
<gene>
    <name evidence="1" type="ORF">CEW89_06085</name>
</gene>
<name>A0A291GAH0_9RHOB</name>
<dbReference type="AlphaFoldDB" id="A0A291GAH0"/>
<dbReference type="EMBL" id="CP022196">
    <property type="protein sequence ID" value="ATG47175.1"/>
    <property type="molecule type" value="Genomic_DNA"/>
</dbReference>
<keyword evidence="2" id="KW-1185">Reference proteome</keyword>
<accession>A0A291GAH0</accession>
<sequence length="220" mass="24800">MLSRRRFDAGGIILIAFVAFYTVPQIHSFFQLRASEHALSDMTFQEVEHLGVQGRRVLCLMSHGDDGQGRIPSFCERMFEAHAPSDMIVVSDFESNLAMTPGTLDLNGVQVERLRTEARQLPDGRAYQEIVSDPETGQGMGREFEVILRLSTLAPEENDRLHLTSSQKIEAYDLSVKDLPVARFVTGDVKVHKGWFWFIGDVEKIPRSGQMSANVWAFLL</sequence>
<dbReference type="RefSeq" id="WP_096805289.1">
    <property type="nucleotide sequence ID" value="NZ_CP022196.1"/>
</dbReference>
<organism evidence="1 2">
    <name type="scientific">Celeribacter ethanolicus</name>
    <dbReference type="NCBI Taxonomy" id="1758178"/>
    <lineage>
        <taxon>Bacteria</taxon>
        <taxon>Pseudomonadati</taxon>
        <taxon>Pseudomonadota</taxon>
        <taxon>Alphaproteobacteria</taxon>
        <taxon>Rhodobacterales</taxon>
        <taxon>Roseobacteraceae</taxon>
        <taxon>Celeribacter</taxon>
    </lineage>
</organism>